<evidence type="ECO:0000313" key="1">
    <source>
        <dbReference type="EMBL" id="SDU92844.1"/>
    </source>
</evidence>
<gene>
    <name evidence="1" type="ORF">SAMN04488544_2112</name>
</gene>
<dbReference type="Gene3D" id="3.40.630.30">
    <property type="match status" value="1"/>
</dbReference>
<dbReference type="RefSeq" id="WP_197680405.1">
    <property type="nucleotide sequence ID" value="NZ_LT629799.1"/>
</dbReference>
<dbReference type="STRING" id="546874.SAMN04488544_2112"/>
<reference evidence="2" key="1">
    <citation type="submission" date="2016-10" db="EMBL/GenBank/DDBJ databases">
        <authorList>
            <person name="Varghese N."/>
            <person name="Submissions S."/>
        </authorList>
    </citation>
    <scope>NUCLEOTIDE SEQUENCE [LARGE SCALE GENOMIC DNA]</scope>
    <source>
        <strain evidence="2">DSM 21743</strain>
    </source>
</reference>
<dbReference type="AlphaFoldDB" id="A0A1H2MIE8"/>
<organism evidence="1 2">
    <name type="scientific">Microlunatus sagamiharensis</name>
    <dbReference type="NCBI Taxonomy" id="546874"/>
    <lineage>
        <taxon>Bacteria</taxon>
        <taxon>Bacillati</taxon>
        <taxon>Actinomycetota</taxon>
        <taxon>Actinomycetes</taxon>
        <taxon>Propionibacteriales</taxon>
        <taxon>Propionibacteriaceae</taxon>
        <taxon>Microlunatus</taxon>
    </lineage>
</organism>
<keyword evidence="2" id="KW-1185">Reference proteome</keyword>
<protein>
    <recommendedName>
        <fullName evidence="3">N-acetyltransferase domain-containing protein</fullName>
    </recommendedName>
</protein>
<evidence type="ECO:0000313" key="2">
    <source>
        <dbReference type="Proteomes" id="UP000198825"/>
    </source>
</evidence>
<dbReference type="Proteomes" id="UP000198825">
    <property type="component" value="Chromosome I"/>
</dbReference>
<dbReference type="EMBL" id="LT629799">
    <property type="protein sequence ID" value="SDU92844.1"/>
    <property type="molecule type" value="Genomic_DNA"/>
</dbReference>
<proteinExistence type="predicted"/>
<evidence type="ECO:0008006" key="3">
    <source>
        <dbReference type="Google" id="ProtNLM"/>
    </source>
</evidence>
<accession>A0A1H2MIE8</accession>
<name>A0A1H2MIE8_9ACTN</name>
<sequence>MGAAQAWRVEPLHARSRSEAELAALFSGGWPDFIEADVLAEEHLPRVRSAFADLEVVLLVDGVASAAAWGVPVAWDGSVGDLPAGYGAALGRALAGRERGDRPDTLVVCAAQVRPDAVGGGLAARLLDGLVEAGSGQGLSRVVAPLRLTGKHRYPLTPIEEYAAWTRADGSAFDPWLRTHLRMGAELLATAPASQTFTGTAAQWEAWTGLPLPGDGA</sequence>